<dbReference type="PANTHER" id="PTHR33070">
    <property type="entry name" value="OS06G0725500 PROTEIN"/>
    <property type="match status" value="1"/>
</dbReference>
<protein>
    <submittedName>
        <fullName evidence="1">Uncharacterized protein</fullName>
    </submittedName>
</protein>
<dbReference type="Pfam" id="PF03087">
    <property type="entry name" value="BPS1"/>
    <property type="match status" value="1"/>
</dbReference>
<dbReference type="GO" id="GO:0048364">
    <property type="term" value="P:root development"/>
    <property type="evidence" value="ECO:0007669"/>
    <property type="project" value="InterPro"/>
</dbReference>
<keyword evidence="2" id="KW-1185">Reference proteome</keyword>
<dbReference type="InterPro" id="IPR004320">
    <property type="entry name" value="BPS1_pln"/>
</dbReference>
<evidence type="ECO:0000313" key="1">
    <source>
        <dbReference type="EMBL" id="CAI9261425.1"/>
    </source>
</evidence>
<dbReference type="AlphaFoldDB" id="A0AA35UYV7"/>
<reference evidence="1" key="1">
    <citation type="submission" date="2023-04" db="EMBL/GenBank/DDBJ databases">
        <authorList>
            <person name="Vijverberg K."/>
            <person name="Xiong W."/>
            <person name="Schranz E."/>
        </authorList>
    </citation>
    <scope>NUCLEOTIDE SEQUENCE</scope>
</reference>
<dbReference type="Proteomes" id="UP001177003">
    <property type="component" value="Chromosome 0"/>
</dbReference>
<name>A0AA35UYV7_LACSI</name>
<dbReference type="PANTHER" id="PTHR33070:SF120">
    <property type="entry name" value="EXPRESSED PROTEIN"/>
    <property type="match status" value="1"/>
</dbReference>
<sequence length="193" mass="21788">MALRRKGSDSTVASKIVAHLCFRKMAKKALTKSLRTLKHLEKKICSFLFVDIDHHVSLVSKVLTETNALTISLSKSILIFVSTKPKSDNGIQLISKVLSKRTSTHKHDPLVLTEVETIELTLTFLHKNVRNGETKDVHVEVTLRRLQILDVGLEGLKVGLDHLFRRLIHSRVPLLNILVCKTSIVFIHQLGMF</sequence>
<accession>A0AA35UYV7</accession>
<dbReference type="EMBL" id="OX465086">
    <property type="protein sequence ID" value="CAI9261425.1"/>
    <property type="molecule type" value="Genomic_DNA"/>
</dbReference>
<evidence type="ECO:0000313" key="2">
    <source>
        <dbReference type="Proteomes" id="UP001177003"/>
    </source>
</evidence>
<proteinExistence type="predicted"/>
<organism evidence="1 2">
    <name type="scientific">Lactuca saligna</name>
    <name type="common">Willowleaf lettuce</name>
    <dbReference type="NCBI Taxonomy" id="75948"/>
    <lineage>
        <taxon>Eukaryota</taxon>
        <taxon>Viridiplantae</taxon>
        <taxon>Streptophyta</taxon>
        <taxon>Embryophyta</taxon>
        <taxon>Tracheophyta</taxon>
        <taxon>Spermatophyta</taxon>
        <taxon>Magnoliopsida</taxon>
        <taxon>eudicotyledons</taxon>
        <taxon>Gunneridae</taxon>
        <taxon>Pentapetalae</taxon>
        <taxon>asterids</taxon>
        <taxon>campanulids</taxon>
        <taxon>Asterales</taxon>
        <taxon>Asteraceae</taxon>
        <taxon>Cichorioideae</taxon>
        <taxon>Cichorieae</taxon>
        <taxon>Lactucinae</taxon>
        <taxon>Lactuca</taxon>
    </lineage>
</organism>
<gene>
    <name evidence="1" type="ORF">LSALG_LOCUS2214</name>
</gene>
<dbReference type="GO" id="GO:0048367">
    <property type="term" value="P:shoot system development"/>
    <property type="evidence" value="ECO:0007669"/>
    <property type="project" value="InterPro"/>
</dbReference>